<feature type="non-terminal residue" evidence="1">
    <location>
        <position position="1"/>
    </location>
</feature>
<gene>
    <name evidence="1" type="ORF">DERYTH_LOCUS24389</name>
</gene>
<organism evidence="1 2">
    <name type="scientific">Dentiscutata erythropus</name>
    <dbReference type="NCBI Taxonomy" id="1348616"/>
    <lineage>
        <taxon>Eukaryota</taxon>
        <taxon>Fungi</taxon>
        <taxon>Fungi incertae sedis</taxon>
        <taxon>Mucoromycota</taxon>
        <taxon>Glomeromycotina</taxon>
        <taxon>Glomeromycetes</taxon>
        <taxon>Diversisporales</taxon>
        <taxon>Gigasporaceae</taxon>
        <taxon>Dentiscutata</taxon>
    </lineage>
</organism>
<name>A0A9N9PDB8_9GLOM</name>
<comment type="caution">
    <text evidence="1">The sequence shown here is derived from an EMBL/GenBank/DDBJ whole genome shotgun (WGS) entry which is preliminary data.</text>
</comment>
<dbReference type="EMBL" id="CAJVPY010040741">
    <property type="protein sequence ID" value="CAG8806004.1"/>
    <property type="molecule type" value="Genomic_DNA"/>
</dbReference>
<evidence type="ECO:0000313" key="2">
    <source>
        <dbReference type="Proteomes" id="UP000789405"/>
    </source>
</evidence>
<dbReference type="OrthoDB" id="8194677at2759"/>
<reference evidence="1" key="1">
    <citation type="submission" date="2021-06" db="EMBL/GenBank/DDBJ databases">
        <authorList>
            <person name="Kallberg Y."/>
            <person name="Tangrot J."/>
            <person name="Rosling A."/>
        </authorList>
    </citation>
    <scope>NUCLEOTIDE SEQUENCE</scope>
    <source>
        <strain evidence="1">MA453B</strain>
    </source>
</reference>
<dbReference type="Proteomes" id="UP000789405">
    <property type="component" value="Unassembled WGS sequence"/>
</dbReference>
<accession>A0A9N9PDB8</accession>
<keyword evidence="2" id="KW-1185">Reference proteome</keyword>
<evidence type="ECO:0000313" key="1">
    <source>
        <dbReference type="EMBL" id="CAG8806004.1"/>
    </source>
</evidence>
<feature type="non-terminal residue" evidence="1">
    <location>
        <position position="78"/>
    </location>
</feature>
<proteinExistence type="predicted"/>
<protein>
    <submittedName>
        <fullName evidence="1">22366_t:CDS:1</fullName>
    </submittedName>
</protein>
<sequence length="78" mass="9018">NNTQFLVVTAKQVLEKLKSQIAINSEKDKLDHDKGKNAMFELGKKVHEVQAKVENLIIVKETMNFFAYLVPNILIEYR</sequence>
<dbReference type="AlphaFoldDB" id="A0A9N9PDB8"/>